<dbReference type="OrthoDB" id="9786919at2"/>
<evidence type="ECO:0000256" key="3">
    <source>
        <dbReference type="ARBA" id="ARBA00012438"/>
    </source>
</evidence>
<dbReference type="EMBL" id="SGXD01000004">
    <property type="protein sequence ID" value="RZS82703.1"/>
    <property type="molecule type" value="Genomic_DNA"/>
</dbReference>
<dbReference type="SMART" id="SM00388">
    <property type="entry name" value="HisKA"/>
    <property type="match status" value="1"/>
</dbReference>
<dbReference type="CDD" id="cd00075">
    <property type="entry name" value="HATPase"/>
    <property type="match status" value="1"/>
</dbReference>
<dbReference type="Gene3D" id="1.10.287.130">
    <property type="match status" value="1"/>
</dbReference>
<dbReference type="InterPro" id="IPR003660">
    <property type="entry name" value="HAMP_dom"/>
</dbReference>
<sequence length="464" mass="48827">MSERLPLRARLVAGFVVAITVVLTAAGAFVYWRVAYALDARLDSDLRAETAALAPLVGPSGTLAVDPVLPRVPGAHAYQVLDAGGRVLSAGSDVPSTPLLSLRQVRAAQQHEVLADVGALLPASRRPLRLLAVPLPGSGTARVLVVAERRDQRDEALRELLGQLALAGLFALLVTAVVGERLAKAALAPVERYRSRAEQIAGGARGIRLDVPPLRHDEVTRLGQTLNTMLDALESALDRERRFTQDASHELRTPLTLLSTRVQLALRRPRTAAEHEAVLRELGEDVAALSALADALLEVSTTDATGAAEGTADLQATVEAVVREHPGVSTTGGAPAARVRMPEHQLRQVVANLLANSLAHGAPPVRVSAAVHGGIAVLAVGDAGDGVDPEFLPQAVERFARADVARARVGAGLGLALVDGLVQRAGGDLRLCSRGTHHRYSDRFDLPCDHPEDGTTATVLLPLA</sequence>
<dbReference type="SUPFAM" id="SSF47384">
    <property type="entry name" value="Homodimeric domain of signal transducing histidine kinase"/>
    <property type="match status" value="1"/>
</dbReference>
<dbReference type="SUPFAM" id="SSF55874">
    <property type="entry name" value="ATPase domain of HSP90 chaperone/DNA topoisomerase II/histidine kinase"/>
    <property type="match status" value="1"/>
</dbReference>
<keyword evidence="4" id="KW-0597">Phosphoprotein</keyword>
<evidence type="ECO:0000256" key="5">
    <source>
        <dbReference type="ARBA" id="ARBA00022679"/>
    </source>
</evidence>
<feature type="transmembrane region" description="Helical" evidence="11">
    <location>
        <begin position="160"/>
        <end position="179"/>
    </location>
</feature>
<feature type="domain" description="HAMP" evidence="13">
    <location>
        <begin position="184"/>
        <end position="238"/>
    </location>
</feature>
<dbReference type="GO" id="GO:0005886">
    <property type="term" value="C:plasma membrane"/>
    <property type="evidence" value="ECO:0007669"/>
    <property type="project" value="UniProtKB-SubCell"/>
</dbReference>
<dbReference type="InterPro" id="IPR003594">
    <property type="entry name" value="HATPase_dom"/>
</dbReference>
<dbReference type="InterPro" id="IPR050428">
    <property type="entry name" value="TCS_sensor_his_kinase"/>
</dbReference>
<dbReference type="Pfam" id="PF00672">
    <property type="entry name" value="HAMP"/>
    <property type="match status" value="1"/>
</dbReference>
<dbReference type="CDD" id="cd00082">
    <property type="entry name" value="HisKA"/>
    <property type="match status" value="1"/>
</dbReference>
<proteinExistence type="predicted"/>
<protein>
    <recommendedName>
        <fullName evidence="3">histidine kinase</fullName>
        <ecNumber evidence="3">2.7.13.3</ecNumber>
    </recommendedName>
</protein>
<reference evidence="14 15" key="1">
    <citation type="submission" date="2019-02" db="EMBL/GenBank/DDBJ databases">
        <title>Genomic Encyclopedia of Type Strains, Phase IV (KMG-IV): sequencing the most valuable type-strain genomes for metagenomic binning, comparative biology and taxonomic classification.</title>
        <authorList>
            <person name="Goeker M."/>
        </authorList>
    </citation>
    <scope>NUCLEOTIDE SEQUENCE [LARGE SCALE GENOMIC DNA]</scope>
    <source>
        <strain evidence="14 15">DSM 45622</strain>
    </source>
</reference>
<keyword evidence="10 11" id="KW-0472">Membrane</keyword>
<evidence type="ECO:0000256" key="6">
    <source>
        <dbReference type="ARBA" id="ARBA00022692"/>
    </source>
</evidence>
<comment type="caution">
    <text evidence="14">The sequence shown here is derived from an EMBL/GenBank/DDBJ whole genome shotgun (WGS) entry which is preliminary data.</text>
</comment>
<evidence type="ECO:0000256" key="2">
    <source>
        <dbReference type="ARBA" id="ARBA00004236"/>
    </source>
</evidence>
<keyword evidence="15" id="KW-1185">Reference proteome</keyword>
<evidence type="ECO:0000256" key="11">
    <source>
        <dbReference type="SAM" id="Phobius"/>
    </source>
</evidence>
<feature type="domain" description="Histidine kinase" evidence="12">
    <location>
        <begin position="246"/>
        <end position="464"/>
    </location>
</feature>
<dbReference type="Pfam" id="PF02518">
    <property type="entry name" value="HATPase_c"/>
    <property type="match status" value="1"/>
</dbReference>
<dbReference type="CDD" id="cd06225">
    <property type="entry name" value="HAMP"/>
    <property type="match status" value="1"/>
</dbReference>
<name>A0A4V2F3D2_9ACTN</name>
<evidence type="ECO:0000259" key="13">
    <source>
        <dbReference type="PROSITE" id="PS50885"/>
    </source>
</evidence>
<evidence type="ECO:0000256" key="7">
    <source>
        <dbReference type="ARBA" id="ARBA00022777"/>
    </source>
</evidence>
<keyword evidence="7 14" id="KW-0418">Kinase</keyword>
<evidence type="ECO:0000259" key="12">
    <source>
        <dbReference type="PROSITE" id="PS50109"/>
    </source>
</evidence>
<dbReference type="SMART" id="SM00387">
    <property type="entry name" value="HATPase_c"/>
    <property type="match status" value="1"/>
</dbReference>
<dbReference type="AlphaFoldDB" id="A0A4V2F3D2"/>
<gene>
    <name evidence="14" type="ORF">EV189_3098</name>
</gene>
<evidence type="ECO:0000256" key="10">
    <source>
        <dbReference type="ARBA" id="ARBA00023136"/>
    </source>
</evidence>
<keyword evidence="6 11" id="KW-0812">Transmembrane</keyword>
<accession>A0A4V2F3D2</accession>
<dbReference type="PROSITE" id="PS50885">
    <property type="entry name" value="HAMP"/>
    <property type="match status" value="1"/>
</dbReference>
<dbReference type="InterPro" id="IPR036097">
    <property type="entry name" value="HisK_dim/P_sf"/>
</dbReference>
<dbReference type="InterPro" id="IPR036890">
    <property type="entry name" value="HATPase_C_sf"/>
</dbReference>
<comment type="subcellular location">
    <subcellularLocation>
        <location evidence="2">Cell membrane</location>
    </subcellularLocation>
</comment>
<evidence type="ECO:0000256" key="4">
    <source>
        <dbReference type="ARBA" id="ARBA00022553"/>
    </source>
</evidence>
<keyword evidence="8 11" id="KW-1133">Transmembrane helix</keyword>
<keyword evidence="5" id="KW-0808">Transferase</keyword>
<evidence type="ECO:0000256" key="1">
    <source>
        <dbReference type="ARBA" id="ARBA00000085"/>
    </source>
</evidence>
<dbReference type="PROSITE" id="PS50109">
    <property type="entry name" value="HIS_KIN"/>
    <property type="match status" value="1"/>
</dbReference>
<dbReference type="InterPro" id="IPR005467">
    <property type="entry name" value="His_kinase_dom"/>
</dbReference>
<dbReference type="PANTHER" id="PTHR45436:SF5">
    <property type="entry name" value="SENSOR HISTIDINE KINASE TRCS"/>
    <property type="match status" value="1"/>
</dbReference>
<dbReference type="EC" id="2.7.13.3" evidence="3"/>
<dbReference type="Gene3D" id="6.10.340.10">
    <property type="match status" value="1"/>
</dbReference>
<evidence type="ECO:0000313" key="15">
    <source>
        <dbReference type="Proteomes" id="UP000293638"/>
    </source>
</evidence>
<evidence type="ECO:0000256" key="8">
    <source>
        <dbReference type="ARBA" id="ARBA00022989"/>
    </source>
</evidence>
<feature type="transmembrane region" description="Helical" evidence="11">
    <location>
        <begin position="12"/>
        <end position="32"/>
    </location>
</feature>
<dbReference type="Proteomes" id="UP000293638">
    <property type="component" value="Unassembled WGS sequence"/>
</dbReference>
<dbReference type="PRINTS" id="PR00344">
    <property type="entry name" value="BCTRLSENSOR"/>
</dbReference>
<dbReference type="GO" id="GO:0000155">
    <property type="term" value="F:phosphorelay sensor kinase activity"/>
    <property type="evidence" value="ECO:0007669"/>
    <property type="project" value="InterPro"/>
</dbReference>
<keyword evidence="9" id="KW-0902">Two-component regulatory system</keyword>
<comment type="catalytic activity">
    <reaction evidence="1">
        <text>ATP + protein L-histidine = ADP + protein N-phospho-L-histidine.</text>
        <dbReference type="EC" id="2.7.13.3"/>
    </reaction>
</comment>
<evidence type="ECO:0000256" key="9">
    <source>
        <dbReference type="ARBA" id="ARBA00023012"/>
    </source>
</evidence>
<dbReference type="RefSeq" id="WP_130493859.1">
    <property type="nucleotide sequence ID" value="NZ_SGXD01000004.1"/>
</dbReference>
<organism evidence="14 15">
    <name type="scientific">Motilibacter rhizosphaerae</name>
    <dbReference type="NCBI Taxonomy" id="598652"/>
    <lineage>
        <taxon>Bacteria</taxon>
        <taxon>Bacillati</taxon>
        <taxon>Actinomycetota</taxon>
        <taxon>Actinomycetes</taxon>
        <taxon>Motilibacterales</taxon>
        <taxon>Motilibacteraceae</taxon>
        <taxon>Motilibacter</taxon>
    </lineage>
</organism>
<dbReference type="PANTHER" id="PTHR45436">
    <property type="entry name" value="SENSOR HISTIDINE KINASE YKOH"/>
    <property type="match status" value="1"/>
</dbReference>
<dbReference type="Pfam" id="PF00512">
    <property type="entry name" value="HisKA"/>
    <property type="match status" value="1"/>
</dbReference>
<evidence type="ECO:0000313" key="14">
    <source>
        <dbReference type="EMBL" id="RZS82703.1"/>
    </source>
</evidence>
<dbReference type="InterPro" id="IPR003661">
    <property type="entry name" value="HisK_dim/P_dom"/>
</dbReference>
<dbReference type="Gene3D" id="3.30.565.10">
    <property type="entry name" value="Histidine kinase-like ATPase, C-terminal domain"/>
    <property type="match status" value="1"/>
</dbReference>
<dbReference type="InterPro" id="IPR004358">
    <property type="entry name" value="Sig_transdc_His_kin-like_C"/>
</dbReference>
<dbReference type="SMART" id="SM00304">
    <property type="entry name" value="HAMP"/>
    <property type="match status" value="1"/>
</dbReference>